<feature type="compositionally biased region" description="Polar residues" evidence="1">
    <location>
        <begin position="21"/>
        <end position="41"/>
    </location>
</feature>
<feature type="compositionally biased region" description="Basic and acidic residues" evidence="1">
    <location>
        <begin position="1"/>
        <end position="20"/>
    </location>
</feature>
<comment type="caution">
    <text evidence="2">The sequence shown here is derived from an EMBL/GenBank/DDBJ whole genome shotgun (WGS) entry which is preliminary data.</text>
</comment>
<feature type="region of interest" description="Disordered" evidence="1">
    <location>
        <begin position="1"/>
        <end position="171"/>
    </location>
</feature>
<keyword evidence="3" id="KW-1185">Reference proteome</keyword>
<gene>
    <name evidence="2" type="ORF">OHK93_002606</name>
</gene>
<proteinExistence type="predicted"/>
<evidence type="ECO:0000313" key="3">
    <source>
        <dbReference type="Proteomes" id="UP001161017"/>
    </source>
</evidence>
<feature type="compositionally biased region" description="Polar residues" evidence="1">
    <location>
        <begin position="74"/>
        <end position="84"/>
    </location>
</feature>
<name>A0AA43QRW6_9LECA</name>
<accession>A0AA43QRW6</accession>
<evidence type="ECO:0000313" key="2">
    <source>
        <dbReference type="EMBL" id="MDI1491397.1"/>
    </source>
</evidence>
<dbReference type="EMBL" id="JAPUFD010000014">
    <property type="protein sequence ID" value="MDI1491397.1"/>
    <property type="molecule type" value="Genomic_DNA"/>
</dbReference>
<dbReference type="AlphaFoldDB" id="A0AA43QRW6"/>
<reference evidence="2" key="1">
    <citation type="journal article" date="2023" name="Genome Biol. Evol.">
        <title>First Whole Genome Sequence and Flow Cytometry Genome Size Data for the Lichen-Forming Fungus Ramalina farinacea (Ascomycota).</title>
        <authorList>
            <person name="Llewellyn T."/>
            <person name="Mian S."/>
            <person name="Hill R."/>
            <person name="Leitch I.J."/>
            <person name="Gaya E."/>
        </authorList>
    </citation>
    <scope>NUCLEOTIDE SEQUENCE</scope>
    <source>
        <strain evidence="2">LIQ254RAFAR</strain>
    </source>
</reference>
<feature type="compositionally biased region" description="Polar residues" evidence="1">
    <location>
        <begin position="100"/>
        <end position="122"/>
    </location>
</feature>
<protein>
    <submittedName>
        <fullName evidence="2">Uncharacterized protein</fullName>
    </submittedName>
</protein>
<dbReference type="Proteomes" id="UP001161017">
    <property type="component" value="Unassembled WGS sequence"/>
</dbReference>
<sequence>MPSGKEPERSPGLEPEHDSFSQRILTSASTLANSTFSQPPTNRELPASALLPEDKAGPSSIGVGSNERAESHCTVDSSAKSQHPSRPAPFESFRLDLHSSENQPNAQIIQNSFDDFNTSRSDLSALMGPLTDPQSRSTQAARKGNEQHAGAQTGSEAMLSKSSIPIPYPSPPEDGAAVVDLFSDPSFMLDDQVNDDVDLDVLQHNDQEIFDARSKHFEPMKDASEPVHFQDWEMSAEFKTTWRRIFAGYQDEVWGDKSPAAEEARTELTREIQAGVKEPGNGPAVNRLRMLLGHMLPPSTG</sequence>
<evidence type="ECO:0000256" key="1">
    <source>
        <dbReference type="SAM" id="MobiDB-lite"/>
    </source>
</evidence>
<organism evidence="2 3">
    <name type="scientific">Ramalina farinacea</name>
    <dbReference type="NCBI Taxonomy" id="258253"/>
    <lineage>
        <taxon>Eukaryota</taxon>
        <taxon>Fungi</taxon>
        <taxon>Dikarya</taxon>
        <taxon>Ascomycota</taxon>
        <taxon>Pezizomycotina</taxon>
        <taxon>Lecanoromycetes</taxon>
        <taxon>OSLEUM clade</taxon>
        <taxon>Lecanoromycetidae</taxon>
        <taxon>Lecanorales</taxon>
        <taxon>Lecanorineae</taxon>
        <taxon>Ramalinaceae</taxon>
        <taxon>Ramalina</taxon>
    </lineage>
</organism>